<evidence type="ECO:0000313" key="3">
    <source>
        <dbReference type="Proteomes" id="UP000590511"/>
    </source>
</evidence>
<reference evidence="2 3" key="1">
    <citation type="submission" date="2020-08" db="EMBL/GenBank/DDBJ databases">
        <title>Sequencing the genomes of 1000 actinobacteria strains.</title>
        <authorList>
            <person name="Klenk H.-P."/>
        </authorList>
    </citation>
    <scope>NUCLEOTIDE SEQUENCE [LARGE SCALE GENOMIC DNA]</scope>
    <source>
        <strain evidence="2 3">DSM 43150</strain>
    </source>
</reference>
<protein>
    <submittedName>
        <fullName evidence="2">NADPH:quinone reductase-like Zn-dependent oxidoreductase</fullName>
    </submittedName>
</protein>
<dbReference type="InterPro" id="IPR036291">
    <property type="entry name" value="NAD(P)-bd_dom_sf"/>
</dbReference>
<dbReference type="Pfam" id="PF08240">
    <property type="entry name" value="ADH_N"/>
    <property type="match status" value="1"/>
</dbReference>
<dbReference type="GO" id="GO:0016491">
    <property type="term" value="F:oxidoreductase activity"/>
    <property type="evidence" value="ECO:0007669"/>
    <property type="project" value="InterPro"/>
</dbReference>
<dbReference type="InterPro" id="IPR050700">
    <property type="entry name" value="YIM1/Zinc_Alcohol_DH_Fams"/>
</dbReference>
<evidence type="ECO:0000313" key="2">
    <source>
        <dbReference type="EMBL" id="MBB4750187.1"/>
    </source>
</evidence>
<dbReference type="Gene3D" id="3.90.180.10">
    <property type="entry name" value="Medium-chain alcohol dehydrogenases, catalytic domain"/>
    <property type="match status" value="1"/>
</dbReference>
<dbReference type="RefSeq" id="WP_188122392.1">
    <property type="nucleotide sequence ID" value="NZ_BOMP01000029.1"/>
</dbReference>
<proteinExistence type="predicted"/>
<name>A0A7W7HHE7_9ACTN</name>
<gene>
    <name evidence="2" type="ORF">BJ964_004348</name>
</gene>
<dbReference type="SUPFAM" id="SSF50129">
    <property type="entry name" value="GroES-like"/>
    <property type="match status" value="1"/>
</dbReference>
<evidence type="ECO:0000259" key="1">
    <source>
        <dbReference type="SMART" id="SM00829"/>
    </source>
</evidence>
<dbReference type="EMBL" id="JACHNC010000001">
    <property type="protein sequence ID" value="MBB4750187.1"/>
    <property type="molecule type" value="Genomic_DNA"/>
</dbReference>
<dbReference type="PROSITE" id="PS01162">
    <property type="entry name" value="QOR_ZETA_CRYSTAL"/>
    <property type="match status" value="1"/>
</dbReference>
<dbReference type="GO" id="GO:0008270">
    <property type="term" value="F:zinc ion binding"/>
    <property type="evidence" value="ECO:0007669"/>
    <property type="project" value="InterPro"/>
</dbReference>
<comment type="caution">
    <text evidence="2">The sequence shown here is derived from an EMBL/GenBank/DDBJ whole genome shotgun (WGS) entry which is preliminary data.</text>
</comment>
<dbReference type="SMART" id="SM00829">
    <property type="entry name" value="PKS_ER"/>
    <property type="match status" value="1"/>
</dbReference>
<sequence length="331" mass="34967">MRAMVQDRYGETLRMAEVAAPVPADDEILVRVRAASLNARDWHIMRGDPYVARLMSPIFGLRGPAAPIRGSDFAGVVTAVGRSVTRFAPGDEVFGDLRDGDGAFAEFVCAAQSVVERKPENLSFEEAAALPLAGATALQALRDLAPVRPGQRVLVNGASGGVGTFAVQLARAYGGAVTGVCSGRNTDLVRSLGAEVIDYTSEDFTRSGGRYDLVLDLAASRSLRALRRAVAPEGTLVLGGGGNARTRPLVIGPVGLSIAGQTVGRLGRQRVVQLNTAAAGPAMLAALRELAEEKTIVPVIDRAYPFEQTAEALRYLMVEHARAKVVVTFTD</sequence>
<dbReference type="PANTHER" id="PTHR11695:SF648">
    <property type="entry name" value="ZINC-BINDING OXIDOREDUCTASE"/>
    <property type="match status" value="1"/>
</dbReference>
<dbReference type="AlphaFoldDB" id="A0A7W7HHE7"/>
<organism evidence="2 3">
    <name type="scientific">Actinoplanes lobatus</name>
    <dbReference type="NCBI Taxonomy" id="113568"/>
    <lineage>
        <taxon>Bacteria</taxon>
        <taxon>Bacillati</taxon>
        <taxon>Actinomycetota</taxon>
        <taxon>Actinomycetes</taxon>
        <taxon>Micromonosporales</taxon>
        <taxon>Micromonosporaceae</taxon>
        <taxon>Actinoplanes</taxon>
    </lineage>
</organism>
<accession>A0A7W7HHE7</accession>
<dbReference type="CDD" id="cd08267">
    <property type="entry name" value="MDR1"/>
    <property type="match status" value="1"/>
</dbReference>
<dbReference type="Pfam" id="PF13602">
    <property type="entry name" value="ADH_zinc_N_2"/>
    <property type="match status" value="1"/>
</dbReference>
<dbReference type="SUPFAM" id="SSF51735">
    <property type="entry name" value="NAD(P)-binding Rossmann-fold domains"/>
    <property type="match status" value="1"/>
</dbReference>
<dbReference type="InterPro" id="IPR011032">
    <property type="entry name" value="GroES-like_sf"/>
</dbReference>
<dbReference type="InterPro" id="IPR002364">
    <property type="entry name" value="Quin_OxRdtase/zeta-crystal_CS"/>
</dbReference>
<feature type="domain" description="Enoyl reductase (ER)" evidence="1">
    <location>
        <begin position="10"/>
        <end position="327"/>
    </location>
</feature>
<dbReference type="Gene3D" id="3.40.50.720">
    <property type="entry name" value="NAD(P)-binding Rossmann-like Domain"/>
    <property type="match status" value="1"/>
</dbReference>
<dbReference type="PANTHER" id="PTHR11695">
    <property type="entry name" value="ALCOHOL DEHYDROGENASE RELATED"/>
    <property type="match status" value="1"/>
</dbReference>
<dbReference type="InterPro" id="IPR020843">
    <property type="entry name" value="ER"/>
</dbReference>
<dbReference type="InterPro" id="IPR013154">
    <property type="entry name" value="ADH-like_N"/>
</dbReference>
<dbReference type="Proteomes" id="UP000590511">
    <property type="component" value="Unassembled WGS sequence"/>
</dbReference>